<feature type="coiled-coil region" evidence="1">
    <location>
        <begin position="17"/>
        <end position="65"/>
    </location>
</feature>
<evidence type="ECO:0000313" key="2">
    <source>
        <dbReference type="EMBL" id="RMI85617.1"/>
    </source>
</evidence>
<accession>A0AAQ0S767</accession>
<organism evidence="2 3">
    <name type="scientific">Staphylococcus pseudoxylosus</name>
    <dbReference type="NCBI Taxonomy" id="2282419"/>
    <lineage>
        <taxon>Bacteria</taxon>
        <taxon>Bacillati</taxon>
        <taxon>Bacillota</taxon>
        <taxon>Bacilli</taxon>
        <taxon>Bacillales</taxon>
        <taxon>Staphylococcaceae</taxon>
        <taxon>Staphylococcus</taxon>
    </lineage>
</organism>
<evidence type="ECO:0000313" key="3">
    <source>
        <dbReference type="Proteomes" id="UP000269505"/>
    </source>
</evidence>
<keyword evidence="3" id="KW-1185">Reference proteome</keyword>
<reference evidence="2 3" key="1">
    <citation type="submission" date="2018-10" db="EMBL/GenBank/DDBJ databases">
        <title>Staphylococcus pseudoxylosus sp. nov., isolated from bovine mastitis.</title>
        <authorList>
            <person name="Macfadyen A.C."/>
            <person name="Leroy S."/>
            <person name="Harrison E.M."/>
            <person name="Parkhill J."/>
            <person name="Holmes M.A."/>
            <person name="Paterson G.K."/>
        </authorList>
    </citation>
    <scope>NUCLEOTIDE SEQUENCE [LARGE SCALE GENOMIC DNA]</scope>
    <source>
        <strain evidence="2 3">S04009</strain>
    </source>
</reference>
<dbReference type="RefSeq" id="WP_122063375.1">
    <property type="nucleotide sequence ID" value="NZ_CP149857.1"/>
</dbReference>
<proteinExistence type="predicted"/>
<dbReference type="AlphaFoldDB" id="A0AAQ0S767"/>
<gene>
    <name evidence="2" type="ORF">D9V42_04405</name>
</gene>
<dbReference type="Proteomes" id="UP000269505">
    <property type="component" value="Unassembled WGS sequence"/>
</dbReference>
<sequence length="134" mass="16119">MITKKNPEIPMVPKAHLKNVEHQRDEYKAERDKLVDELSWYKAKVSRLERENRDLKHENKALRLQSNTYFDEWKNEKLTSQGLREQCKEYVQDASKYTTLTNHIRLKAENNPGVSRYIDLVNYIDRLERADNER</sequence>
<protein>
    <submittedName>
        <fullName evidence="2">Uncharacterized protein</fullName>
    </submittedName>
</protein>
<dbReference type="EMBL" id="RCVN01000004">
    <property type="protein sequence ID" value="RMI85617.1"/>
    <property type="molecule type" value="Genomic_DNA"/>
</dbReference>
<evidence type="ECO:0000256" key="1">
    <source>
        <dbReference type="SAM" id="Coils"/>
    </source>
</evidence>
<comment type="caution">
    <text evidence="2">The sequence shown here is derived from an EMBL/GenBank/DDBJ whole genome shotgun (WGS) entry which is preliminary data.</text>
</comment>
<keyword evidence="1" id="KW-0175">Coiled coil</keyword>
<name>A0AAQ0S767_9STAP</name>